<keyword evidence="1" id="KW-0808">Transferase</keyword>
<name>A0ABT1LFZ1_9HYPH</name>
<dbReference type="Pfam" id="PF00583">
    <property type="entry name" value="Acetyltransf_1"/>
    <property type="match status" value="1"/>
</dbReference>
<dbReference type="RefSeq" id="WP_254742137.1">
    <property type="nucleotide sequence ID" value="NZ_JANCLU010000010.1"/>
</dbReference>
<accession>A0ABT1LFZ1</accession>
<dbReference type="InterPro" id="IPR016181">
    <property type="entry name" value="Acyl_CoA_acyltransferase"/>
</dbReference>
<dbReference type="EMBL" id="JANCLU010000010">
    <property type="protein sequence ID" value="MCP8939168.1"/>
    <property type="molecule type" value="Genomic_DNA"/>
</dbReference>
<gene>
    <name evidence="4" type="ORF">NK718_11630</name>
</gene>
<dbReference type="PANTHER" id="PTHR43877">
    <property type="entry name" value="AMINOALKYLPHOSPHONATE N-ACETYLTRANSFERASE-RELATED-RELATED"/>
    <property type="match status" value="1"/>
</dbReference>
<evidence type="ECO:0000313" key="5">
    <source>
        <dbReference type="Proteomes" id="UP001205890"/>
    </source>
</evidence>
<evidence type="ECO:0000256" key="2">
    <source>
        <dbReference type="ARBA" id="ARBA00023315"/>
    </source>
</evidence>
<dbReference type="PROSITE" id="PS51186">
    <property type="entry name" value="GNAT"/>
    <property type="match status" value="1"/>
</dbReference>
<dbReference type="SUPFAM" id="SSF55729">
    <property type="entry name" value="Acyl-CoA N-acyltransferases (Nat)"/>
    <property type="match status" value="1"/>
</dbReference>
<evidence type="ECO:0000313" key="4">
    <source>
        <dbReference type="EMBL" id="MCP8939168.1"/>
    </source>
</evidence>
<proteinExistence type="predicted"/>
<dbReference type="Proteomes" id="UP001205890">
    <property type="component" value="Unassembled WGS sequence"/>
</dbReference>
<keyword evidence="5" id="KW-1185">Reference proteome</keyword>
<evidence type="ECO:0000256" key="1">
    <source>
        <dbReference type="ARBA" id="ARBA00022679"/>
    </source>
</evidence>
<evidence type="ECO:0000259" key="3">
    <source>
        <dbReference type="PROSITE" id="PS51186"/>
    </source>
</evidence>
<organism evidence="4 5">
    <name type="scientific">Alsobacter ponti</name>
    <dbReference type="NCBI Taxonomy" id="2962936"/>
    <lineage>
        <taxon>Bacteria</taxon>
        <taxon>Pseudomonadati</taxon>
        <taxon>Pseudomonadota</taxon>
        <taxon>Alphaproteobacteria</taxon>
        <taxon>Hyphomicrobiales</taxon>
        <taxon>Alsobacteraceae</taxon>
        <taxon>Alsobacter</taxon>
    </lineage>
</organism>
<dbReference type="InterPro" id="IPR050832">
    <property type="entry name" value="Bact_Acetyltransf"/>
</dbReference>
<sequence length="169" mass="18140">MSPLPQPFAPRDATDADGPALARLIASVFAEYEGCPFVPEEFPELAAPASHFAGKGGRLWVVEAQGEGVIGSLAVAPTHVPGVFELFKVYLARAHRGQGVAAALLRRAEDFAAAAGGERFVLWSDTRFTAGHRFYARHGFRRVAGLRALHDVAATLEFGFERAVRGARP</sequence>
<comment type="caution">
    <text evidence="4">The sequence shown here is derived from an EMBL/GenBank/DDBJ whole genome shotgun (WGS) entry which is preliminary data.</text>
</comment>
<protein>
    <submittedName>
        <fullName evidence="4">GNAT family N-acetyltransferase</fullName>
    </submittedName>
</protein>
<feature type="domain" description="N-acetyltransferase" evidence="3">
    <location>
        <begin position="8"/>
        <end position="161"/>
    </location>
</feature>
<dbReference type="CDD" id="cd04301">
    <property type="entry name" value="NAT_SF"/>
    <property type="match status" value="1"/>
</dbReference>
<keyword evidence="2" id="KW-0012">Acyltransferase</keyword>
<dbReference type="Gene3D" id="3.40.630.30">
    <property type="match status" value="1"/>
</dbReference>
<dbReference type="PANTHER" id="PTHR43877:SF2">
    <property type="entry name" value="AMINOALKYLPHOSPHONATE N-ACETYLTRANSFERASE-RELATED"/>
    <property type="match status" value="1"/>
</dbReference>
<dbReference type="InterPro" id="IPR000182">
    <property type="entry name" value="GNAT_dom"/>
</dbReference>
<reference evidence="4 5" key="1">
    <citation type="submission" date="2022-07" db="EMBL/GenBank/DDBJ databases">
        <authorList>
            <person name="Li W.-J."/>
            <person name="Deng Q.-Q."/>
        </authorList>
    </citation>
    <scope>NUCLEOTIDE SEQUENCE [LARGE SCALE GENOMIC DNA]</scope>
    <source>
        <strain evidence="4 5">SYSU M60028</strain>
    </source>
</reference>